<dbReference type="Pfam" id="PF00665">
    <property type="entry name" value="rve"/>
    <property type="match status" value="1"/>
</dbReference>
<dbReference type="GO" id="GO:0003676">
    <property type="term" value="F:nucleic acid binding"/>
    <property type="evidence" value="ECO:0007669"/>
    <property type="project" value="InterPro"/>
</dbReference>
<dbReference type="PANTHER" id="PTHR46889">
    <property type="entry name" value="TRANSPOSASE INSF FOR INSERTION SEQUENCE IS3B-RELATED"/>
    <property type="match status" value="1"/>
</dbReference>
<dbReference type="InterPro" id="IPR036397">
    <property type="entry name" value="RNaseH_sf"/>
</dbReference>
<sequence length="322" mass="36218">MIANQANFPVSVMSRVFRVSSSGFYAWKARPPSRRALDNAVMSERIRAIYADSDATYGVPRVRADLIEQGVRISRKRIARLMRAAHLRGVSRRRGFVVTTQRDPRQRPAPDLVNRHFVADAPNVLWVADITYVPTWAGFIYLAVVLDVWSRRVVGWSIGETLHTEIILAALNMAVQQRKPTDVIHHSDQGSQYTSVAFGQRCKAMGVRPSMGSVGDAYDNAMAESFASLECELLDRRCFKTKTEARLAVFTWIEGWYNPRRRHSALGYLSPLNFERRNIDIITPPPRMEHGFPTVGSGVGCATLPVDNPAILTPRTPRESRP</sequence>
<dbReference type="InterPro" id="IPR025948">
    <property type="entry name" value="HTH-like_dom"/>
</dbReference>
<accession>A0A1J5QEB5</accession>
<reference evidence="2" key="1">
    <citation type="submission" date="2016-10" db="EMBL/GenBank/DDBJ databases">
        <title>Sequence of Gallionella enrichment culture.</title>
        <authorList>
            <person name="Poehlein A."/>
            <person name="Muehling M."/>
            <person name="Daniel R."/>
        </authorList>
    </citation>
    <scope>NUCLEOTIDE SEQUENCE</scope>
</reference>
<dbReference type="EMBL" id="MLJW01000866">
    <property type="protein sequence ID" value="OIQ81905.1"/>
    <property type="molecule type" value="Genomic_DNA"/>
</dbReference>
<proteinExistence type="predicted"/>
<dbReference type="PANTHER" id="PTHR46889:SF4">
    <property type="entry name" value="TRANSPOSASE INSO FOR INSERTION SEQUENCE ELEMENT IS911B-RELATED"/>
    <property type="match status" value="1"/>
</dbReference>
<dbReference type="Pfam" id="PF13333">
    <property type="entry name" value="rve_2"/>
    <property type="match status" value="1"/>
</dbReference>
<dbReference type="InterPro" id="IPR048020">
    <property type="entry name" value="Transpos_IS3"/>
</dbReference>
<comment type="caution">
    <text evidence="2">The sequence shown here is derived from an EMBL/GenBank/DDBJ whole genome shotgun (WGS) entry which is preliminary data.</text>
</comment>
<dbReference type="InterPro" id="IPR012337">
    <property type="entry name" value="RNaseH-like_sf"/>
</dbReference>
<dbReference type="Pfam" id="PF13276">
    <property type="entry name" value="HTH_21"/>
    <property type="match status" value="1"/>
</dbReference>
<gene>
    <name evidence="2" type="ORF">GALL_363140</name>
</gene>
<dbReference type="InterPro" id="IPR050900">
    <property type="entry name" value="Transposase_IS3/IS150/IS904"/>
</dbReference>
<dbReference type="AlphaFoldDB" id="A0A1J5QEB5"/>
<dbReference type="InterPro" id="IPR001584">
    <property type="entry name" value="Integrase_cat-core"/>
</dbReference>
<dbReference type="GO" id="GO:0015074">
    <property type="term" value="P:DNA integration"/>
    <property type="evidence" value="ECO:0007669"/>
    <property type="project" value="InterPro"/>
</dbReference>
<dbReference type="SUPFAM" id="SSF53098">
    <property type="entry name" value="Ribonuclease H-like"/>
    <property type="match status" value="1"/>
</dbReference>
<evidence type="ECO:0000313" key="2">
    <source>
        <dbReference type="EMBL" id="OIQ81905.1"/>
    </source>
</evidence>
<dbReference type="NCBIfam" id="NF033516">
    <property type="entry name" value="transpos_IS3"/>
    <property type="match status" value="1"/>
</dbReference>
<protein>
    <submittedName>
        <fullName evidence="2">IS2 transposase TnpB</fullName>
    </submittedName>
</protein>
<dbReference type="Gene3D" id="3.30.420.10">
    <property type="entry name" value="Ribonuclease H-like superfamily/Ribonuclease H"/>
    <property type="match status" value="1"/>
</dbReference>
<dbReference type="PROSITE" id="PS50994">
    <property type="entry name" value="INTEGRASE"/>
    <property type="match status" value="1"/>
</dbReference>
<organism evidence="2">
    <name type="scientific">mine drainage metagenome</name>
    <dbReference type="NCBI Taxonomy" id="410659"/>
    <lineage>
        <taxon>unclassified sequences</taxon>
        <taxon>metagenomes</taxon>
        <taxon>ecological metagenomes</taxon>
    </lineage>
</organism>
<evidence type="ECO:0000259" key="1">
    <source>
        <dbReference type="PROSITE" id="PS50994"/>
    </source>
</evidence>
<feature type="domain" description="Integrase catalytic" evidence="1">
    <location>
        <begin position="118"/>
        <end position="279"/>
    </location>
</feature>
<name>A0A1J5QEB5_9ZZZZ</name>